<dbReference type="Gene3D" id="1.10.8.20">
    <property type="entry name" value="N-terminal domain of phosphatidylinositol transfer protein sec14p"/>
    <property type="match status" value="1"/>
</dbReference>
<evidence type="ECO:0000313" key="3">
    <source>
        <dbReference type="EMBL" id="KZT19996.1"/>
    </source>
</evidence>
<dbReference type="Pfam" id="PF00650">
    <property type="entry name" value="CRAL_TRIO"/>
    <property type="match status" value="1"/>
</dbReference>
<reference evidence="3 4" key="1">
    <citation type="journal article" date="2016" name="Mol. Biol. Evol.">
        <title>Comparative Genomics of Early-Diverging Mushroom-Forming Fungi Provides Insights into the Origins of Lignocellulose Decay Capabilities.</title>
        <authorList>
            <person name="Nagy L.G."/>
            <person name="Riley R."/>
            <person name="Tritt A."/>
            <person name="Adam C."/>
            <person name="Daum C."/>
            <person name="Floudas D."/>
            <person name="Sun H."/>
            <person name="Yadav J.S."/>
            <person name="Pangilinan J."/>
            <person name="Larsson K.H."/>
            <person name="Matsuura K."/>
            <person name="Barry K."/>
            <person name="Labutti K."/>
            <person name="Kuo R."/>
            <person name="Ohm R.A."/>
            <person name="Bhattacharya S.S."/>
            <person name="Shirouzu T."/>
            <person name="Yoshinaga Y."/>
            <person name="Martin F.M."/>
            <person name="Grigoriev I.V."/>
            <person name="Hibbett D.S."/>
        </authorList>
    </citation>
    <scope>NUCLEOTIDE SEQUENCE [LARGE SCALE GENOMIC DNA]</scope>
    <source>
        <strain evidence="3 4">HHB14362 ss-1</strain>
    </source>
</reference>
<dbReference type="PANTHER" id="PTHR45657:SF3">
    <property type="entry name" value="TRANSPORTER, PUTATIVE (AFU_ORTHOLOGUE AFUA_5G09260)-RELATED"/>
    <property type="match status" value="1"/>
</dbReference>
<proteinExistence type="predicted"/>
<dbReference type="SMART" id="SM01100">
    <property type="entry name" value="CRAL_TRIO_N"/>
    <property type="match status" value="1"/>
</dbReference>
<dbReference type="InterPro" id="IPR051026">
    <property type="entry name" value="PI/PC_transfer"/>
</dbReference>
<dbReference type="CDD" id="cd00170">
    <property type="entry name" value="SEC14"/>
    <property type="match status" value="1"/>
</dbReference>
<dbReference type="PANTHER" id="PTHR45657">
    <property type="entry name" value="CRAL-TRIO DOMAIN-CONTAINING PROTEIN YKL091C-RELATED"/>
    <property type="match status" value="1"/>
</dbReference>
<name>A0A165NRC4_9AGAM</name>
<dbReference type="SUPFAM" id="SSF52087">
    <property type="entry name" value="CRAL/TRIO domain"/>
    <property type="match status" value="1"/>
</dbReference>
<dbReference type="OrthoDB" id="30289at2759"/>
<dbReference type="Pfam" id="PF03765">
    <property type="entry name" value="CRAL_TRIO_N"/>
    <property type="match status" value="1"/>
</dbReference>
<dbReference type="EMBL" id="KV425628">
    <property type="protein sequence ID" value="KZT19996.1"/>
    <property type="molecule type" value="Genomic_DNA"/>
</dbReference>
<accession>A0A165NRC4</accession>
<evidence type="ECO:0000313" key="4">
    <source>
        <dbReference type="Proteomes" id="UP000076761"/>
    </source>
</evidence>
<dbReference type="InterPro" id="IPR001251">
    <property type="entry name" value="CRAL-TRIO_dom"/>
</dbReference>
<dbReference type="AlphaFoldDB" id="A0A165NRC4"/>
<dbReference type="InterPro" id="IPR011074">
    <property type="entry name" value="CRAL/TRIO_N_dom"/>
</dbReference>
<dbReference type="PROSITE" id="PS50191">
    <property type="entry name" value="CRAL_TRIO"/>
    <property type="match status" value="1"/>
</dbReference>
<dbReference type="InterPro" id="IPR036273">
    <property type="entry name" value="CRAL/TRIO_N_dom_sf"/>
</dbReference>
<feature type="region of interest" description="Disordered" evidence="1">
    <location>
        <begin position="1"/>
        <end position="20"/>
    </location>
</feature>
<dbReference type="SUPFAM" id="SSF46938">
    <property type="entry name" value="CRAL/TRIO N-terminal domain"/>
    <property type="match status" value="1"/>
</dbReference>
<dbReference type="SMART" id="SM00516">
    <property type="entry name" value="SEC14"/>
    <property type="match status" value="1"/>
</dbReference>
<dbReference type="Proteomes" id="UP000076761">
    <property type="component" value="Unassembled WGS sequence"/>
</dbReference>
<gene>
    <name evidence="3" type="ORF">NEOLEDRAFT_1151636</name>
</gene>
<keyword evidence="4" id="KW-1185">Reference proteome</keyword>
<feature type="domain" description="CRAL-TRIO" evidence="2">
    <location>
        <begin position="95"/>
        <end position="278"/>
    </location>
</feature>
<dbReference type="InParanoid" id="A0A165NRC4"/>
<organism evidence="3 4">
    <name type="scientific">Neolentinus lepideus HHB14362 ss-1</name>
    <dbReference type="NCBI Taxonomy" id="1314782"/>
    <lineage>
        <taxon>Eukaryota</taxon>
        <taxon>Fungi</taxon>
        <taxon>Dikarya</taxon>
        <taxon>Basidiomycota</taxon>
        <taxon>Agaricomycotina</taxon>
        <taxon>Agaricomycetes</taxon>
        <taxon>Gloeophyllales</taxon>
        <taxon>Gloeophyllaceae</taxon>
        <taxon>Neolentinus</taxon>
    </lineage>
</organism>
<dbReference type="STRING" id="1314782.A0A165NRC4"/>
<evidence type="ECO:0000259" key="2">
    <source>
        <dbReference type="PROSITE" id="PS50191"/>
    </source>
</evidence>
<protein>
    <submittedName>
        <fullName evidence="3">CRAL/TRIO domain-containing protein</fullName>
    </submittedName>
</protein>
<dbReference type="InterPro" id="IPR036865">
    <property type="entry name" value="CRAL-TRIO_dom_sf"/>
</dbReference>
<evidence type="ECO:0000256" key="1">
    <source>
        <dbReference type="SAM" id="MobiDB-lite"/>
    </source>
</evidence>
<sequence length="315" mass="35426">MSDSGSDYDILSGHPGHLTSDQEQALNTFKQNLGSAGVFKPGSDSTPASHDDALLLRFLRARKFDVQKAQKQFLDSEAWRKENDIENLYANFDPEEFEAAKHFYPRWTGRRDKHGVPVYVYRLAALSGPVLKELQAVPQERRRQRITALWEFMTRFTTPVCTALPHAGDPPAPIVAVTSIIDFADCSIGTLWSLRAHLQQASTMATANYPETLHAVAVVNAPGYFSTVWGWIKEQNWFDEGTRNKIHVLGTDHKPMMLKLIDAENLPKIYGGQLDFQFEDEPNLDEDAKKVIDSVPKGPCLFLDGKVVIPERTTQ</sequence>
<dbReference type="Gene3D" id="3.40.525.10">
    <property type="entry name" value="CRAL-TRIO lipid binding domain"/>
    <property type="match status" value="1"/>
</dbReference>